<comment type="caution">
    <text evidence="2">The sequence shown here is derived from an EMBL/GenBank/DDBJ whole genome shotgun (WGS) entry which is preliminary data.</text>
</comment>
<dbReference type="Pfam" id="PF15738">
    <property type="entry name" value="YafQ_toxin"/>
    <property type="match status" value="1"/>
</dbReference>
<dbReference type="NCBIfam" id="TIGR02385">
    <property type="entry name" value="RelE_StbE"/>
    <property type="match status" value="1"/>
</dbReference>
<evidence type="ECO:0000313" key="3">
    <source>
        <dbReference type="Proteomes" id="UP000177010"/>
    </source>
</evidence>
<protein>
    <recommendedName>
        <fullName evidence="4">mRNA interferase YafQ</fullName>
    </recommendedName>
</protein>
<dbReference type="Gene3D" id="3.30.2310.20">
    <property type="entry name" value="RelE-like"/>
    <property type="match status" value="1"/>
</dbReference>
<name>A0A1E7XGB4_9LACO</name>
<dbReference type="Proteomes" id="UP000177010">
    <property type="component" value="Unassembled WGS sequence"/>
</dbReference>
<dbReference type="SUPFAM" id="SSF143011">
    <property type="entry name" value="RelE-like"/>
    <property type="match status" value="1"/>
</dbReference>
<evidence type="ECO:0000313" key="2">
    <source>
        <dbReference type="EMBL" id="OFA12121.1"/>
    </source>
</evidence>
<dbReference type="InterPro" id="IPR007712">
    <property type="entry name" value="RelE/ParE_toxin"/>
</dbReference>
<dbReference type="RefSeq" id="WP_057826316.1">
    <property type="nucleotide sequence ID" value="NZ_JAZHVW010000012.1"/>
</dbReference>
<organism evidence="2 3">
    <name type="scientific">Lentilactobacillus sunkii</name>
    <dbReference type="NCBI Taxonomy" id="481719"/>
    <lineage>
        <taxon>Bacteria</taxon>
        <taxon>Bacillati</taxon>
        <taxon>Bacillota</taxon>
        <taxon>Bacilli</taxon>
        <taxon>Lactobacillales</taxon>
        <taxon>Lactobacillaceae</taxon>
        <taxon>Lentilactobacillus</taxon>
    </lineage>
</organism>
<dbReference type="AlphaFoldDB" id="A0A1E7XGB4"/>
<reference evidence="2 3" key="1">
    <citation type="submission" date="2016-09" db="EMBL/GenBank/DDBJ databases">
        <title>Genome Sequence of Lactobacillus sunkii Strain CG01.</title>
        <authorList>
            <person name="Poehlein A."/>
            <person name="Gabris C."/>
            <person name="Bengelsdorf F.R."/>
            <person name="Duerre P."/>
            <person name="Daniel R."/>
        </authorList>
    </citation>
    <scope>NUCLEOTIDE SEQUENCE [LARGE SCALE GENOMIC DNA]</scope>
    <source>
        <strain evidence="2 3">CG_D</strain>
    </source>
</reference>
<gene>
    <name evidence="2" type="ORF">LASUN_06730</name>
</gene>
<evidence type="ECO:0000256" key="1">
    <source>
        <dbReference type="ARBA" id="ARBA00022649"/>
    </source>
</evidence>
<accession>A0A1E7XGB4</accession>
<sequence>MIRKRTKHFDHSLKKLIKMHYPVELIRIVLNAIDDQDEQLLKKAHDHALKNNWKGYRAFHPGRLAKANHHVLDNWVVIYTIDEDAIVLTLIDTGSHNIF</sequence>
<evidence type="ECO:0008006" key="4">
    <source>
        <dbReference type="Google" id="ProtNLM"/>
    </source>
</evidence>
<dbReference type="EMBL" id="MIQE01000009">
    <property type="protein sequence ID" value="OFA12121.1"/>
    <property type="molecule type" value="Genomic_DNA"/>
</dbReference>
<dbReference type="STRING" id="481719.LASUN_06730"/>
<proteinExistence type="predicted"/>
<dbReference type="InterPro" id="IPR004386">
    <property type="entry name" value="Toxin_YafQ-like"/>
</dbReference>
<keyword evidence="1" id="KW-1277">Toxin-antitoxin system</keyword>
<dbReference type="InterPro" id="IPR035093">
    <property type="entry name" value="RelE/ParE_toxin_dom_sf"/>
</dbReference>